<dbReference type="STRING" id="1533.SAMN05443638_10527"/>
<accession>A0A1M4UIC1</accession>
<sequence length="591" mass="69069">MKKTIIIGTIIIFIISFLFIYSNKKNNLNSESTLLLYNDKTKETFSLDNKLEKTKIGENISNVIYSSNLQEYISIDENFNLYFTKKDGKKEFIDSNILPNSFRQCIIGSLVYYINNKNDLYIKDSGKEKVKLASDVIKFHLLDENSFYYVDKNLNLFFVNNNNKPLKITENSSICQFNSDKSKVLYFKKDIIYLKNLKTGKEEALNNNSIGNYFFFINNKDILYGEIPNENMENLDLDATILYYKKYNSPSQKLDDSVSLYFLTNDKKGVYYLKSDNTLNYIDLENLKKFKLCDDVTSIKNVYNDAFILDSSNNLFIISPTGEKKSLPKNFKEIKAFKNSLIILTKDNKLYKNDKEISSNVKSFNVSLDSLAYVNYKNQVYFSKNEEPPKKVLENAKEYANIKIYQNNYTQCYNNINKNSSSLTSTVYEKSINLDDLYGFWVNKNFNTDFIKVEDGKFTFLNIAGEDTGDVTILKSSENFMLMEFYNSEIKNNIDKIEYNDNSFTFRNNTYIRIDEKIYNDFLFKVNNSKEIAKSRLNSEIKLINTCYKDNKIYFIYTKRNNINSGIVVDSDGKIYDFNRFLNNSELISLE</sequence>
<organism evidence="2 3">
    <name type="scientific">Clostridium fallax</name>
    <dbReference type="NCBI Taxonomy" id="1533"/>
    <lineage>
        <taxon>Bacteria</taxon>
        <taxon>Bacillati</taxon>
        <taxon>Bacillota</taxon>
        <taxon>Clostridia</taxon>
        <taxon>Eubacteriales</taxon>
        <taxon>Clostridiaceae</taxon>
        <taxon>Clostridium</taxon>
    </lineage>
</organism>
<gene>
    <name evidence="2" type="ORF">SAMN05443638_10527</name>
</gene>
<keyword evidence="1" id="KW-1133">Transmembrane helix</keyword>
<keyword evidence="3" id="KW-1185">Reference proteome</keyword>
<feature type="transmembrane region" description="Helical" evidence="1">
    <location>
        <begin position="5"/>
        <end position="22"/>
    </location>
</feature>
<evidence type="ECO:0000313" key="2">
    <source>
        <dbReference type="EMBL" id="SHE56313.1"/>
    </source>
</evidence>
<reference evidence="2 3" key="1">
    <citation type="submission" date="2016-11" db="EMBL/GenBank/DDBJ databases">
        <authorList>
            <person name="Jaros S."/>
            <person name="Januszkiewicz K."/>
            <person name="Wedrychowicz H."/>
        </authorList>
    </citation>
    <scope>NUCLEOTIDE SEQUENCE [LARGE SCALE GENOMIC DNA]</scope>
    <source>
        <strain evidence="2 3">DSM 2631</strain>
    </source>
</reference>
<proteinExistence type="predicted"/>
<keyword evidence="1" id="KW-0812">Transmembrane</keyword>
<protein>
    <recommendedName>
        <fullName evidence="4">WG containing repeat-containing protein</fullName>
    </recommendedName>
</protein>
<evidence type="ECO:0008006" key="4">
    <source>
        <dbReference type="Google" id="ProtNLM"/>
    </source>
</evidence>
<evidence type="ECO:0000313" key="3">
    <source>
        <dbReference type="Proteomes" id="UP000184035"/>
    </source>
</evidence>
<evidence type="ECO:0000256" key="1">
    <source>
        <dbReference type="SAM" id="Phobius"/>
    </source>
</evidence>
<dbReference type="Proteomes" id="UP000184035">
    <property type="component" value="Unassembled WGS sequence"/>
</dbReference>
<dbReference type="EMBL" id="FQVM01000005">
    <property type="protein sequence ID" value="SHE56313.1"/>
    <property type="molecule type" value="Genomic_DNA"/>
</dbReference>
<dbReference type="RefSeq" id="WP_072893492.1">
    <property type="nucleotide sequence ID" value="NZ_FQVM01000005.1"/>
</dbReference>
<keyword evidence="1" id="KW-0472">Membrane</keyword>
<name>A0A1M4UIC1_9CLOT</name>
<dbReference type="AlphaFoldDB" id="A0A1M4UIC1"/>